<evidence type="ECO:0000256" key="1">
    <source>
        <dbReference type="ARBA" id="ARBA00000077"/>
    </source>
</evidence>
<dbReference type="GO" id="GO:0003676">
    <property type="term" value="F:nucleic acid binding"/>
    <property type="evidence" value="ECO:0007669"/>
    <property type="project" value="InterPro"/>
</dbReference>
<dbReference type="EMBL" id="CAGKOT010000002">
    <property type="protein sequence ID" value="CAB5317412.1"/>
    <property type="molecule type" value="Genomic_DNA"/>
</dbReference>
<dbReference type="GO" id="GO:0046872">
    <property type="term" value="F:metal ion binding"/>
    <property type="evidence" value="ECO:0007669"/>
    <property type="project" value="UniProtKB-KW"/>
</dbReference>
<dbReference type="InterPro" id="IPR002156">
    <property type="entry name" value="RNaseH_domain"/>
</dbReference>
<evidence type="ECO:0000256" key="2">
    <source>
        <dbReference type="ARBA" id="ARBA00012180"/>
    </source>
</evidence>
<feature type="domain" description="RNase H type-1" evidence="7">
    <location>
        <begin position="396"/>
        <end position="550"/>
    </location>
</feature>
<accession>A0A916DY22</accession>
<reference evidence="8" key="1">
    <citation type="submission" date="2020-05" db="EMBL/GenBank/DDBJ databases">
        <authorList>
            <person name="Rincon C."/>
            <person name="Sanders R I."/>
            <person name="Robbins C."/>
            <person name="Chaturvedi A."/>
        </authorList>
    </citation>
    <scope>NUCLEOTIDE SEQUENCE</scope>
    <source>
        <strain evidence="8">CHB12</strain>
    </source>
</reference>
<gene>
    <name evidence="8" type="ORF">CHRIB12_LOCUS2003</name>
</gene>
<organism evidence="8 9">
    <name type="scientific">Rhizophagus irregularis</name>
    <dbReference type="NCBI Taxonomy" id="588596"/>
    <lineage>
        <taxon>Eukaryota</taxon>
        <taxon>Fungi</taxon>
        <taxon>Fungi incertae sedis</taxon>
        <taxon>Mucoromycota</taxon>
        <taxon>Glomeromycotina</taxon>
        <taxon>Glomeromycetes</taxon>
        <taxon>Glomerales</taxon>
        <taxon>Glomeraceae</taxon>
        <taxon>Rhizophagus</taxon>
    </lineage>
</organism>
<dbReference type="OrthoDB" id="128665at2759"/>
<keyword evidence="5" id="KW-0255">Endonuclease</keyword>
<keyword evidence="4" id="KW-0479">Metal-binding</keyword>
<keyword evidence="6" id="KW-0378">Hydrolase</keyword>
<evidence type="ECO:0000256" key="5">
    <source>
        <dbReference type="ARBA" id="ARBA00022759"/>
    </source>
</evidence>
<proteinExistence type="predicted"/>
<dbReference type="GO" id="GO:0043137">
    <property type="term" value="P:DNA replication, removal of RNA primer"/>
    <property type="evidence" value="ECO:0007669"/>
    <property type="project" value="TreeGrafter"/>
</dbReference>
<dbReference type="VEuPathDB" id="FungiDB:RhiirFUN_009483"/>
<evidence type="ECO:0000259" key="7">
    <source>
        <dbReference type="PROSITE" id="PS50879"/>
    </source>
</evidence>
<comment type="catalytic activity">
    <reaction evidence="1">
        <text>Endonucleolytic cleavage to 5'-phosphomonoester.</text>
        <dbReference type="EC" id="3.1.26.4"/>
    </reaction>
</comment>
<dbReference type="VEuPathDB" id="FungiDB:RhiirFUN_010977"/>
<dbReference type="PANTHER" id="PTHR10642:SF26">
    <property type="entry name" value="RIBONUCLEASE H1"/>
    <property type="match status" value="1"/>
</dbReference>
<evidence type="ECO:0000256" key="6">
    <source>
        <dbReference type="ARBA" id="ARBA00022801"/>
    </source>
</evidence>
<dbReference type="PANTHER" id="PTHR10642">
    <property type="entry name" value="RIBONUCLEASE H1"/>
    <property type="match status" value="1"/>
</dbReference>
<comment type="caution">
    <text evidence="8">The sequence shown here is derived from an EMBL/GenBank/DDBJ whole genome shotgun (WGS) entry which is preliminary data.</text>
</comment>
<dbReference type="Pfam" id="PF00075">
    <property type="entry name" value="RNase_H"/>
    <property type="match status" value="1"/>
</dbReference>
<evidence type="ECO:0000313" key="9">
    <source>
        <dbReference type="Proteomes" id="UP000684084"/>
    </source>
</evidence>
<dbReference type="GO" id="GO:0004523">
    <property type="term" value="F:RNA-DNA hybrid ribonuclease activity"/>
    <property type="evidence" value="ECO:0007669"/>
    <property type="project" value="UniProtKB-EC"/>
</dbReference>
<evidence type="ECO:0000256" key="3">
    <source>
        <dbReference type="ARBA" id="ARBA00022722"/>
    </source>
</evidence>
<name>A0A916DY22_9GLOM</name>
<dbReference type="AlphaFoldDB" id="A0A916DY22"/>
<dbReference type="InterPro" id="IPR050092">
    <property type="entry name" value="RNase_H"/>
</dbReference>
<protein>
    <recommendedName>
        <fullName evidence="2">ribonuclease H</fullName>
        <ecNumber evidence="2">3.1.26.4</ecNumber>
    </recommendedName>
</protein>
<dbReference type="PROSITE" id="PS50879">
    <property type="entry name" value="RNASE_H_1"/>
    <property type="match status" value="1"/>
</dbReference>
<dbReference type="Proteomes" id="UP000684084">
    <property type="component" value="Unassembled WGS sequence"/>
</dbReference>
<evidence type="ECO:0000313" key="8">
    <source>
        <dbReference type="EMBL" id="CAB5317412.1"/>
    </source>
</evidence>
<keyword evidence="3" id="KW-0540">Nuclease</keyword>
<dbReference type="EC" id="3.1.26.4" evidence="2"/>
<dbReference type="VEuPathDB" id="FungiDB:RhiirFUN_017250"/>
<sequence length="854" mass="99123">MKVVKHKARLPTSCHDNILLHFAQGKLKNLWRNQIAAQITEFLVALNSQTKQADMLKMRLKKAQLTLNIMSCILTIDPDVTVSNKMLNNHAYNVARKAHDYLFKFHPLTESEEWNIPIISSNVRDFIYQQAPELQKKDKELIIRKAAALSVHGILQLLNYDASNTVTWQQICDFNRRQARGRTLKWFDTLLGLVQQSPQLKDLCKISVESSNSESESGMDRGISINIQAIKMTKKVPSIDGRKKEFVYTQQDHTLVIGQIDKKGRSGRYTMQHWAINADNQRDDNGVIIIQRCSGCALNDKRVNKGGHGCYFNRNRPDLACINRISSCQNTPNTKSIKDILEIRNHLERQYIPERIPGFIQIYDYDTALIQNTLSNKEAVIQHIALLHHLRSIFNSSDMINIYTDSSLTTRFNANLNTFTKHMGTGWVILNDKEEVILECSSSITEWPLSTRAELGAILSAILVLQTRQRVNIFTDSQAAIDSINHTRINLTNGKNRIRVWCKSNNHSIVSSIINLVDSKHLELKLTKVKGHSGVKGNEEADRVAKNDTERLTCITINDSQQMDLKYDVYWNGKRVDRHIRKFIDNICESTLEAAWSFNRAHRTTFQDTTCVIEEKVTWALFKKNTGLNCTTSTINDRFIKHLKLTNNLLPTLEIMKERRYDLYGDVKCRMCLEENEDDDHIIYCQQLRDKWLVVANNTRYKCDQMLKDLLSQEKYLQLNQEDTQQLLLWNRKFFVHTTDSNQELPIPHAQLMIKNFFPKEKYREIKLIVKSEKATLTITTLLLEIFVNEFYRIIWQPRCNLITEWERIKGIKKQDLRKKIPAHQHITYERTPTQQIDGATYDLKGRKILKHSE</sequence>
<evidence type="ECO:0000256" key="4">
    <source>
        <dbReference type="ARBA" id="ARBA00022723"/>
    </source>
</evidence>